<feature type="transmembrane region" description="Helical" evidence="1">
    <location>
        <begin position="6"/>
        <end position="29"/>
    </location>
</feature>
<keyword evidence="1" id="KW-0472">Membrane</keyword>
<dbReference type="NCBIfam" id="TIGR02532">
    <property type="entry name" value="IV_pilin_GFxxxE"/>
    <property type="match status" value="1"/>
</dbReference>
<dbReference type="SUPFAM" id="SSF54523">
    <property type="entry name" value="Pili subunits"/>
    <property type="match status" value="1"/>
</dbReference>
<evidence type="ECO:0000313" key="3">
    <source>
        <dbReference type="Proteomes" id="UP000034740"/>
    </source>
</evidence>
<gene>
    <name evidence="2" type="ORF">UY83_C0005G0017</name>
</gene>
<dbReference type="Pfam" id="PF07963">
    <property type="entry name" value="N_methyl"/>
    <property type="match status" value="1"/>
</dbReference>
<dbReference type="AlphaFoldDB" id="A0A0G1XXE3"/>
<dbReference type="PROSITE" id="PS00409">
    <property type="entry name" value="PROKAR_NTER_METHYL"/>
    <property type="match status" value="1"/>
</dbReference>
<evidence type="ECO:0000256" key="1">
    <source>
        <dbReference type="SAM" id="Phobius"/>
    </source>
</evidence>
<keyword evidence="1" id="KW-0812">Transmembrane</keyword>
<organism evidence="2 3">
    <name type="scientific">Candidatus Adlerbacteria bacterium GW2011_GWA1_54_10</name>
    <dbReference type="NCBI Taxonomy" id="1618605"/>
    <lineage>
        <taxon>Bacteria</taxon>
        <taxon>Candidatus Adleribacteriota</taxon>
    </lineage>
</organism>
<proteinExistence type="predicted"/>
<comment type="caution">
    <text evidence="2">The sequence shown here is derived from an EMBL/GenBank/DDBJ whole genome shotgun (WGS) entry which is preliminary data.</text>
</comment>
<keyword evidence="1" id="KW-1133">Transmembrane helix</keyword>
<sequence>MKGFTLIEMLVSVAIFTVVMTMALSALLIMTESDRRAQTLKVAVNNLNFSLESMSRTIRTGFVYHCDINANPITSPRDCNSGATSLAFLDADRQQIVYCRGEGSSCSSSGAAILRSVNGGAYSQITSPEVSISGLLFYVTGAESAAIQPKVTILLSGSVQIDADSSSGFNLETSVTQRLYDQ</sequence>
<dbReference type="InterPro" id="IPR012902">
    <property type="entry name" value="N_methyl_site"/>
</dbReference>
<protein>
    <submittedName>
        <fullName evidence="2">Uncharacterized protein</fullName>
    </submittedName>
</protein>
<dbReference type="Gene3D" id="3.30.700.10">
    <property type="entry name" value="Glycoprotein, Type 4 Pilin"/>
    <property type="match status" value="1"/>
</dbReference>
<dbReference type="InterPro" id="IPR045584">
    <property type="entry name" value="Pilin-like"/>
</dbReference>
<name>A0A0G1XXE3_9BACT</name>
<dbReference type="EMBL" id="LCRO01000005">
    <property type="protein sequence ID" value="KKW35636.1"/>
    <property type="molecule type" value="Genomic_DNA"/>
</dbReference>
<evidence type="ECO:0000313" key="2">
    <source>
        <dbReference type="EMBL" id="KKW35636.1"/>
    </source>
</evidence>
<reference evidence="2 3" key="1">
    <citation type="journal article" date="2015" name="Nature">
        <title>rRNA introns, odd ribosomes, and small enigmatic genomes across a large radiation of phyla.</title>
        <authorList>
            <person name="Brown C.T."/>
            <person name="Hug L.A."/>
            <person name="Thomas B.C."/>
            <person name="Sharon I."/>
            <person name="Castelle C.J."/>
            <person name="Singh A."/>
            <person name="Wilkins M.J."/>
            <person name="Williams K.H."/>
            <person name="Banfield J.F."/>
        </authorList>
    </citation>
    <scope>NUCLEOTIDE SEQUENCE [LARGE SCALE GENOMIC DNA]</scope>
</reference>
<accession>A0A0G1XXE3</accession>
<dbReference type="Proteomes" id="UP000034740">
    <property type="component" value="Unassembled WGS sequence"/>
</dbReference>